<dbReference type="AlphaFoldDB" id="G0U9H2"/>
<dbReference type="PANTHER" id="PTHR43176">
    <property type="entry name" value="3-HYDROXYISOBUTYRYL-COA HYDROLASE-RELATED"/>
    <property type="match status" value="1"/>
</dbReference>
<feature type="transmembrane region" description="Helical" evidence="4">
    <location>
        <begin position="39"/>
        <end position="59"/>
    </location>
</feature>
<keyword evidence="4" id="KW-0812">Transmembrane</keyword>
<organism evidence="6">
    <name type="scientific">Trypanosoma vivax (strain Y486)</name>
    <dbReference type="NCBI Taxonomy" id="1055687"/>
    <lineage>
        <taxon>Eukaryota</taxon>
        <taxon>Discoba</taxon>
        <taxon>Euglenozoa</taxon>
        <taxon>Kinetoplastea</taxon>
        <taxon>Metakinetoplastina</taxon>
        <taxon>Trypanosomatida</taxon>
        <taxon>Trypanosomatidae</taxon>
        <taxon>Trypanosoma</taxon>
        <taxon>Duttonella</taxon>
    </lineage>
</organism>
<feature type="transmembrane region" description="Helical" evidence="4">
    <location>
        <begin position="6"/>
        <end position="27"/>
    </location>
</feature>
<dbReference type="Gene3D" id="3.90.226.10">
    <property type="entry name" value="2-enoyl-CoA Hydratase, Chain A, domain 1"/>
    <property type="match status" value="1"/>
</dbReference>
<feature type="domain" description="Enoyl-CoA hydratase/isomerase" evidence="5">
    <location>
        <begin position="79"/>
        <end position="382"/>
    </location>
</feature>
<name>G0U9H2_TRYVY</name>
<dbReference type="PANTHER" id="PTHR43176:SF3">
    <property type="entry name" value="3-HYDROXYISOBUTYRYL-COA HYDROLASE, MITOCHONDRIAL"/>
    <property type="match status" value="1"/>
</dbReference>
<comment type="catalytic activity">
    <reaction evidence="1">
        <text>3-hydroxy-2-methylpropanoyl-CoA + H2O = 3-hydroxy-2-methylpropanoate + CoA + H(+)</text>
        <dbReference type="Rhea" id="RHEA:20888"/>
        <dbReference type="ChEBI" id="CHEBI:11805"/>
        <dbReference type="ChEBI" id="CHEBI:15377"/>
        <dbReference type="ChEBI" id="CHEBI:15378"/>
        <dbReference type="ChEBI" id="CHEBI:57287"/>
        <dbReference type="ChEBI" id="CHEBI:57340"/>
        <dbReference type="EC" id="3.1.2.4"/>
    </reaction>
</comment>
<evidence type="ECO:0000259" key="5">
    <source>
        <dbReference type="Pfam" id="PF16113"/>
    </source>
</evidence>
<evidence type="ECO:0000256" key="2">
    <source>
        <dbReference type="ARBA" id="ARBA00011915"/>
    </source>
</evidence>
<dbReference type="CDD" id="cd06558">
    <property type="entry name" value="crotonase-like"/>
    <property type="match status" value="1"/>
</dbReference>
<feature type="non-terminal residue" evidence="6">
    <location>
        <position position="383"/>
    </location>
</feature>
<evidence type="ECO:0000256" key="4">
    <source>
        <dbReference type="SAM" id="Phobius"/>
    </source>
</evidence>
<dbReference type="EC" id="3.1.2.4" evidence="2"/>
<keyword evidence="4" id="KW-0472">Membrane</keyword>
<dbReference type="EMBL" id="HE573027">
    <property type="protein sequence ID" value="CCC54258.1"/>
    <property type="molecule type" value="Genomic_DNA"/>
</dbReference>
<proteinExistence type="predicted"/>
<dbReference type="GO" id="GO:0016853">
    <property type="term" value="F:isomerase activity"/>
    <property type="evidence" value="ECO:0007669"/>
    <property type="project" value="UniProtKB-KW"/>
</dbReference>
<dbReference type="InterPro" id="IPR029045">
    <property type="entry name" value="ClpP/crotonase-like_dom_sf"/>
</dbReference>
<reference evidence="6" key="1">
    <citation type="journal article" date="2012" name="Proc. Natl. Acad. Sci. U.S.A.">
        <title>Antigenic diversity is generated by distinct evolutionary mechanisms in African trypanosome species.</title>
        <authorList>
            <person name="Jackson A.P."/>
            <person name="Berry A."/>
            <person name="Aslett M."/>
            <person name="Allison H.C."/>
            <person name="Burton P."/>
            <person name="Vavrova-Anderson J."/>
            <person name="Brown R."/>
            <person name="Browne H."/>
            <person name="Corton N."/>
            <person name="Hauser H."/>
            <person name="Gamble J."/>
            <person name="Gilderthorp R."/>
            <person name="Marcello L."/>
            <person name="McQuillan J."/>
            <person name="Otto T.D."/>
            <person name="Quail M.A."/>
            <person name="Sanders M.J."/>
            <person name="van Tonder A."/>
            <person name="Ginger M.L."/>
            <person name="Field M.C."/>
            <person name="Barry J.D."/>
            <person name="Hertz-Fowler C."/>
            <person name="Berriman M."/>
        </authorList>
    </citation>
    <scope>NUCLEOTIDE SEQUENCE</scope>
    <source>
        <strain evidence="6">Y486</strain>
    </source>
</reference>
<accession>G0U9H2</accession>
<evidence type="ECO:0000256" key="3">
    <source>
        <dbReference type="ARBA" id="ARBA00022801"/>
    </source>
</evidence>
<dbReference type="SUPFAM" id="SSF52096">
    <property type="entry name" value="ClpP/crotonase"/>
    <property type="match status" value="1"/>
</dbReference>
<keyword evidence="6" id="KW-0413">Isomerase</keyword>
<keyword evidence="4" id="KW-1133">Transmembrane helix</keyword>
<dbReference type="InterPro" id="IPR045004">
    <property type="entry name" value="ECH_dom"/>
</dbReference>
<dbReference type="Pfam" id="PF16113">
    <property type="entry name" value="ECH_2"/>
    <property type="match status" value="1"/>
</dbReference>
<dbReference type="GO" id="GO:0006574">
    <property type="term" value="P:L-valine catabolic process"/>
    <property type="evidence" value="ECO:0007669"/>
    <property type="project" value="TreeGrafter"/>
</dbReference>
<keyword evidence="3" id="KW-0378">Hydrolase</keyword>
<dbReference type="GO" id="GO:0003860">
    <property type="term" value="F:3-hydroxyisobutyryl-CoA hydrolase activity"/>
    <property type="evidence" value="ECO:0007669"/>
    <property type="project" value="UniProtKB-EC"/>
</dbReference>
<protein>
    <recommendedName>
        <fullName evidence="2">3-hydroxyisobutyryl-CoA hydrolase</fullName>
        <ecNumber evidence="2">3.1.2.4</ecNumber>
    </recommendedName>
</protein>
<dbReference type="InterPro" id="IPR032259">
    <property type="entry name" value="HIBYL-CoA-H"/>
</dbReference>
<sequence length="383" mass="43034">MHHSIFSSVVCLICSGHYIIFFCFLFSSNRRLPSLWQSFKFYISSARFLLLLFYCTVMMQRSLRLCSKSLFWRDFPHARLVVLNRESALNAMNMEMLKEMRRAYIQEPHPKGEACLFVLKGMGTKSFCAGGDVVSITKEKETAEEFFYREYQLNYHILTMPNTQVSLWNGYVMGGGVGVSVHGRYRVASERAVFAMPETAIGLFPDVGASWFLPRLKIPGVGLYLGLTGARLKGADLVHAGLATHYVPSASFEELEGRLCEVENALDVEACLQQFAVKDLPPFTLENDRKTLKDIFALREELTIQDIFGALSANGSNFAQATIELLKKMSPTSLCLCLEMLKRGEFLSDPAHAFSMDYTAAMRSCANSDFSEGVRALLVDKTK</sequence>
<evidence type="ECO:0000256" key="1">
    <source>
        <dbReference type="ARBA" id="ARBA00001709"/>
    </source>
</evidence>
<gene>
    <name evidence="6" type="ORF">TVY486_1117420</name>
</gene>
<dbReference type="VEuPathDB" id="TriTrypDB:TvY486_1117420"/>
<evidence type="ECO:0000313" key="6">
    <source>
        <dbReference type="EMBL" id="CCC54258.1"/>
    </source>
</evidence>